<dbReference type="InterPro" id="IPR013083">
    <property type="entry name" value="Znf_RING/FYVE/PHD"/>
</dbReference>
<dbReference type="GO" id="GO:0016567">
    <property type="term" value="P:protein ubiquitination"/>
    <property type="evidence" value="ECO:0007669"/>
    <property type="project" value="TreeGrafter"/>
</dbReference>
<evidence type="ECO:0000256" key="8">
    <source>
        <dbReference type="ARBA" id="ARBA00022989"/>
    </source>
</evidence>
<dbReference type="GO" id="GO:0004842">
    <property type="term" value="F:ubiquitin-protein transferase activity"/>
    <property type="evidence" value="ECO:0007669"/>
    <property type="project" value="TreeGrafter"/>
</dbReference>
<name>A0A1S3D8U1_DIACI</name>
<keyword evidence="4" id="KW-0479">Metal-binding</keyword>
<dbReference type="Proteomes" id="UP000079169">
    <property type="component" value="Unplaced"/>
</dbReference>
<dbReference type="RefSeq" id="XP_008476001.1">
    <property type="nucleotide sequence ID" value="XM_008477779.3"/>
</dbReference>
<keyword evidence="3 12" id="KW-0812">Transmembrane</keyword>
<evidence type="ECO:0000256" key="1">
    <source>
        <dbReference type="ARBA" id="ARBA00004141"/>
    </source>
</evidence>
<feature type="compositionally biased region" description="Low complexity" evidence="11">
    <location>
        <begin position="250"/>
        <end position="260"/>
    </location>
</feature>
<dbReference type="InterPro" id="IPR001841">
    <property type="entry name" value="Znf_RING"/>
</dbReference>
<keyword evidence="8 12" id="KW-1133">Transmembrane helix</keyword>
<dbReference type="CDD" id="cd16699">
    <property type="entry name" value="RING_CH-C4HC3_MARCH2-like"/>
    <property type="match status" value="1"/>
</dbReference>
<dbReference type="PANTHER" id="PTHR46065">
    <property type="entry name" value="E3 UBIQUITIN-PROTEIN LIGASE MARCH 2/3 FAMILY MEMBER"/>
    <property type="match status" value="1"/>
</dbReference>
<evidence type="ECO:0000256" key="10">
    <source>
        <dbReference type="PROSITE-ProRule" id="PRU00175"/>
    </source>
</evidence>
<dbReference type="KEGG" id="dci:103512971"/>
<feature type="transmembrane region" description="Helical" evidence="12">
    <location>
        <begin position="151"/>
        <end position="173"/>
    </location>
</feature>
<feature type="transmembrane region" description="Helical" evidence="12">
    <location>
        <begin position="185"/>
        <end position="209"/>
    </location>
</feature>
<evidence type="ECO:0000313" key="17">
    <source>
        <dbReference type="RefSeq" id="XP_008476001.1"/>
    </source>
</evidence>
<reference evidence="16 17" key="1">
    <citation type="submission" date="2025-04" db="UniProtKB">
        <authorList>
            <consortium name="RefSeq"/>
        </authorList>
    </citation>
    <scope>IDENTIFICATION</scope>
</reference>
<dbReference type="InterPro" id="IPR011016">
    <property type="entry name" value="Znf_RING-CH"/>
</dbReference>
<dbReference type="OMA" id="CHTEFCI"/>
<sequence>MSNFTAVPLDSLQIHYPPDSKTKAKKKKETKETDSTIINIPSPSSKFNNASNLNDSLRVISPNKSFSSLSPVCRICHEDDSCEKLISPCECIGTLAMVHTNCLEKWLSTSNTDRCEICKYAFKTRRKYRPTLEWFFTHQQMHGPHGFFGDVLCLLLLTPLCLISVYLCGMGAVTYFKHGIFEGAGLAALCLFLFATYVLWCMVTIRFHLRTLGTWRSNNQVIQLVDFHGNTKKSTNSCASVQPIDRGGKKQSQSSSPPQRLDLSLFI</sequence>
<feature type="domain" description="RING-CH-type" evidence="14">
    <location>
        <begin position="65"/>
        <end position="125"/>
    </location>
</feature>
<evidence type="ECO:0000256" key="9">
    <source>
        <dbReference type="ARBA" id="ARBA00023136"/>
    </source>
</evidence>
<evidence type="ECO:0000313" key="16">
    <source>
        <dbReference type="RefSeq" id="XP_008476000.1"/>
    </source>
</evidence>
<dbReference type="Gene3D" id="3.30.40.10">
    <property type="entry name" value="Zinc/RING finger domain, C3HC4 (zinc finger)"/>
    <property type="match status" value="1"/>
</dbReference>
<dbReference type="GO" id="GO:0008270">
    <property type="term" value="F:zinc ion binding"/>
    <property type="evidence" value="ECO:0007669"/>
    <property type="project" value="UniProtKB-KW"/>
</dbReference>
<dbReference type="OrthoDB" id="6626986at2759"/>
<dbReference type="AlphaFoldDB" id="A0A1S3D8U1"/>
<keyword evidence="6" id="KW-0833">Ubl conjugation pathway</keyword>
<keyword evidence="9 12" id="KW-0472">Membrane</keyword>
<dbReference type="SMART" id="SM00744">
    <property type="entry name" value="RINGv"/>
    <property type="match status" value="1"/>
</dbReference>
<feature type="domain" description="RING-type" evidence="13">
    <location>
        <begin position="73"/>
        <end position="119"/>
    </location>
</feature>
<evidence type="ECO:0000256" key="12">
    <source>
        <dbReference type="SAM" id="Phobius"/>
    </source>
</evidence>
<evidence type="ECO:0000256" key="4">
    <source>
        <dbReference type="ARBA" id="ARBA00022723"/>
    </source>
</evidence>
<evidence type="ECO:0000313" key="18">
    <source>
        <dbReference type="RefSeq" id="XP_008476002.1"/>
    </source>
</evidence>
<proteinExistence type="predicted"/>
<dbReference type="PROSITE" id="PS50089">
    <property type="entry name" value="ZF_RING_2"/>
    <property type="match status" value="1"/>
</dbReference>
<dbReference type="RefSeq" id="XP_008476002.1">
    <property type="nucleotide sequence ID" value="XM_008477780.3"/>
</dbReference>
<keyword evidence="7" id="KW-0862">Zinc</keyword>
<evidence type="ECO:0000256" key="5">
    <source>
        <dbReference type="ARBA" id="ARBA00022771"/>
    </source>
</evidence>
<dbReference type="PANTHER" id="PTHR46065:SF3">
    <property type="entry name" value="FI20425P1"/>
    <property type="match status" value="1"/>
</dbReference>
<organism evidence="15 18">
    <name type="scientific">Diaphorina citri</name>
    <name type="common">Asian citrus psyllid</name>
    <dbReference type="NCBI Taxonomy" id="121845"/>
    <lineage>
        <taxon>Eukaryota</taxon>
        <taxon>Metazoa</taxon>
        <taxon>Ecdysozoa</taxon>
        <taxon>Arthropoda</taxon>
        <taxon>Hexapoda</taxon>
        <taxon>Insecta</taxon>
        <taxon>Pterygota</taxon>
        <taxon>Neoptera</taxon>
        <taxon>Paraneoptera</taxon>
        <taxon>Hemiptera</taxon>
        <taxon>Sternorrhyncha</taxon>
        <taxon>Psylloidea</taxon>
        <taxon>Psyllidae</taxon>
        <taxon>Diaphorininae</taxon>
        <taxon>Diaphorina</taxon>
    </lineage>
</organism>
<evidence type="ECO:0000256" key="7">
    <source>
        <dbReference type="ARBA" id="ARBA00022833"/>
    </source>
</evidence>
<evidence type="ECO:0000259" key="14">
    <source>
        <dbReference type="PROSITE" id="PS51292"/>
    </source>
</evidence>
<dbReference type="STRING" id="121845.A0A1S3D8U1"/>
<feature type="region of interest" description="Disordered" evidence="11">
    <location>
        <begin position="15"/>
        <end position="35"/>
    </location>
</feature>
<keyword evidence="5 10" id="KW-0863">Zinc-finger</keyword>
<evidence type="ECO:0000313" key="15">
    <source>
        <dbReference type="Proteomes" id="UP000079169"/>
    </source>
</evidence>
<dbReference type="SUPFAM" id="SSF57850">
    <property type="entry name" value="RING/U-box"/>
    <property type="match status" value="1"/>
</dbReference>
<evidence type="ECO:0000256" key="11">
    <source>
        <dbReference type="SAM" id="MobiDB-lite"/>
    </source>
</evidence>
<keyword evidence="15" id="KW-1185">Reference proteome</keyword>
<dbReference type="PROSITE" id="PS51292">
    <property type="entry name" value="ZF_RING_CH"/>
    <property type="match status" value="1"/>
</dbReference>
<protein>
    <submittedName>
        <fullName evidence="16 17">E3 ubiquitin-protein ligase MARCH3-like isoform X1</fullName>
    </submittedName>
    <submittedName>
        <fullName evidence="18">E3 ubiquitin-protein ligase MARCH3-like isoform X2</fullName>
    </submittedName>
</protein>
<evidence type="ECO:0000256" key="6">
    <source>
        <dbReference type="ARBA" id="ARBA00022786"/>
    </source>
</evidence>
<keyword evidence="2" id="KW-0808">Transferase</keyword>
<evidence type="ECO:0000256" key="3">
    <source>
        <dbReference type="ARBA" id="ARBA00022692"/>
    </source>
</evidence>
<dbReference type="Pfam" id="PF12906">
    <property type="entry name" value="RINGv"/>
    <property type="match status" value="1"/>
</dbReference>
<evidence type="ECO:0000256" key="2">
    <source>
        <dbReference type="ARBA" id="ARBA00022679"/>
    </source>
</evidence>
<dbReference type="PaxDb" id="121845-A0A1S3D8U1"/>
<comment type="subcellular location">
    <subcellularLocation>
        <location evidence="1">Membrane</location>
        <topology evidence="1">Multi-pass membrane protein</topology>
    </subcellularLocation>
</comment>
<dbReference type="RefSeq" id="XP_008476000.1">
    <property type="nucleotide sequence ID" value="XM_008477778.3"/>
</dbReference>
<feature type="region of interest" description="Disordered" evidence="11">
    <location>
        <begin position="231"/>
        <end position="260"/>
    </location>
</feature>
<evidence type="ECO:0000259" key="13">
    <source>
        <dbReference type="PROSITE" id="PS50089"/>
    </source>
</evidence>
<accession>A0A1S3D8U1</accession>
<dbReference type="GeneID" id="103512971"/>
<gene>
    <name evidence="16 17 18" type="primary">LOC103512971</name>
</gene>
<dbReference type="GO" id="GO:0016020">
    <property type="term" value="C:membrane"/>
    <property type="evidence" value="ECO:0007669"/>
    <property type="project" value="UniProtKB-SubCell"/>
</dbReference>